<organism evidence="1 2">
    <name type="scientific">Arthrobacter phage Wollypog</name>
    <dbReference type="NCBI Taxonomy" id="2790985"/>
    <lineage>
        <taxon>Viruses</taxon>
        <taxon>Duplodnaviria</taxon>
        <taxon>Heunggongvirae</taxon>
        <taxon>Uroviricota</taxon>
        <taxon>Caudoviricetes</taxon>
        <taxon>Wollypogvirus</taxon>
        <taxon>Wollypogvirus wollypog</taxon>
    </lineage>
</organism>
<dbReference type="KEGG" id="vg:77923940"/>
<keyword evidence="2" id="KW-1185">Reference proteome</keyword>
<evidence type="ECO:0000313" key="1">
    <source>
        <dbReference type="EMBL" id="QPX62561.1"/>
    </source>
</evidence>
<name>A0A7T3KC61_9CAUD</name>
<dbReference type="RefSeq" id="YP_010648499.1">
    <property type="nucleotide sequence ID" value="NC_070760.1"/>
</dbReference>
<proteinExistence type="predicted"/>
<gene>
    <name evidence="1" type="primary">8</name>
    <name evidence="1" type="ORF">SEA_WOLLYPOG_8</name>
</gene>
<sequence>MATAAQITSLRRITDGASTYTDQEIGDMFDAGLTERQIAYRVWNEIAASAASLVDVSESGSSRQLSQAHRNALTMAAQYAPEADPDYVEPTVPKRTRRMVRG</sequence>
<reference evidence="1 2" key="1">
    <citation type="submission" date="2020-10" db="EMBL/GenBank/DDBJ databases">
        <authorList>
            <person name="Abad L.A."/>
            <person name="Alter J."/>
            <person name="Becerra C.Y."/>
            <person name="Boehle J."/>
            <person name="Bustos B."/>
            <person name="Connatser B.I."/>
            <person name="Cutright B."/>
            <person name="Gavin J."/>
            <person name="Gomez A.P."/>
            <person name="Grabar K."/>
            <person name="Hur E.Y."/>
            <person name="Ioh M.T."/>
            <person name="Joya-Campos L."/>
            <person name="Lauhon H.N."/>
            <person name="Lee S."/>
            <person name="Maranan R.T."/>
            <person name="Park Y.G."/>
            <person name="Priest M."/>
            <person name="Samuels S.O."/>
            <person name="Sarameh Y.J."/>
            <person name="Schreiber J.M."/>
            <person name="Shepard L."/>
            <person name="Sheth K.J."/>
            <person name="Silva C.A."/>
            <person name="Smyers G.M."/>
            <person name="Tam S."/>
            <person name="Tamura C.M."/>
            <person name="Wucher D.E."/>
            <person name="Donachie S.P."/>
            <person name="Reed F.A."/>
            <person name="Palecanda S."/>
            <person name="Chong R.A."/>
            <person name="Porter M.L."/>
            <person name="Garlena R.A."/>
            <person name="Russell D.A."/>
            <person name="Jacobs-Sera D."/>
            <person name="Hatfull G.F."/>
        </authorList>
    </citation>
    <scope>NUCLEOTIDE SEQUENCE [LARGE SCALE GENOMIC DNA]</scope>
</reference>
<dbReference type="GeneID" id="77923940"/>
<dbReference type="EMBL" id="MW055913">
    <property type="protein sequence ID" value="QPX62561.1"/>
    <property type="molecule type" value="Genomic_DNA"/>
</dbReference>
<dbReference type="Proteomes" id="UP000595472">
    <property type="component" value="Segment"/>
</dbReference>
<evidence type="ECO:0000313" key="2">
    <source>
        <dbReference type="Proteomes" id="UP000595472"/>
    </source>
</evidence>
<accession>A0A7T3KC61</accession>
<protein>
    <submittedName>
        <fullName evidence="1">Uncharacterized protein</fullName>
    </submittedName>
</protein>